<feature type="coiled-coil region" evidence="1">
    <location>
        <begin position="74"/>
        <end position="334"/>
    </location>
</feature>
<organism evidence="2 3">
    <name type="scientific">Paramecium primaurelia</name>
    <dbReference type="NCBI Taxonomy" id="5886"/>
    <lineage>
        <taxon>Eukaryota</taxon>
        <taxon>Sar</taxon>
        <taxon>Alveolata</taxon>
        <taxon>Ciliophora</taxon>
        <taxon>Intramacronucleata</taxon>
        <taxon>Oligohymenophorea</taxon>
        <taxon>Peniculida</taxon>
        <taxon>Parameciidae</taxon>
        <taxon>Paramecium</taxon>
    </lineage>
</organism>
<gene>
    <name evidence="2" type="ORF">PPRIM_AZ9-3.1.T0420282</name>
</gene>
<dbReference type="EMBL" id="CAJJDM010000041">
    <property type="protein sequence ID" value="CAD8068683.1"/>
    <property type="molecule type" value="Genomic_DNA"/>
</dbReference>
<proteinExistence type="predicted"/>
<protein>
    <submittedName>
        <fullName evidence="2">Uncharacterized protein</fullName>
    </submittedName>
</protein>
<evidence type="ECO:0000313" key="3">
    <source>
        <dbReference type="Proteomes" id="UP000688137"/>
    </source>
</evidence>
<feature type="coiled-coil region" evidence="1">
    <location>
        <begin position="362"/>
        <end position="1051"/>
    </location>
</feature>
<name>A0A8S1LSY5_PARPR</name>
<sequence length="1821" mass="218421">MDRKKLLFESNLKNNSQDLIVGGRETKATINEIRSRDDSIRRGSSKQPYHINNKSYDISTKTSGSFIITKDNEVSYLKKKIDELQFRLDSQEAKLKARDKEIAYQQSQIKQFVLEMNEVQIIEDNYKEEISVLNKELSQWKEKYFANLKEYQFRQAQLSRQSQQEQAMMRKKYEEMIEQQQREIESIEIRFENERDNLYKALDLQNTTMKKNDEMKELMIKLEERDAETHQLQERIQVLEKNKEELKLHYQQQTSKLNEQIKKCNYIEQEVKSLQQQLQGKDKQINTLQSQIGEQKKKTNQQDQEKLQHLENLNNQLVQQISLLEDQVAKFNQQPKDVQKIQSLDKENENLQMIIYEQKIQNHDLKQQIKLFQEEINQQKEQNQNITKTTQLEQEIKDYKRLLSELKEQNGKLLNQQVNFEEINEELIILKKNNQELKQQHAEEFKIIETKCQKIKQLEQEVNQLRQENLIFSSQKSQCEELEQKIQELNKQLEKLHLTNKEKDAQILQKQDLLQQQNLNSKDFEKLITQQKAENMEYLIQNKQLTNQVVLLQKENEEFQQELLKYQTEIDELTRIHEENLIKINSLENEKQQLKNTFDHHQKEIQKKDAEKLSNFAQLENENAKLYQQRNKLQDKIGELEETANQKLKEINQMIEQNQELFNQLQTQQQELETLNWQLQNVNSQSQYYQNNLIEKEELLIQLQSKNNKLIDQNEELQIIIKQLNNTYESQIIKQNERIQELEQNLEALNERNDQEALINKNLLLQLKNQELENQIHSIIDDYAKNQEKLEKQLLNQEHNKQELKLKLVEWQAQNDELQIRLELQDKDIERLQQIKFELQDELNKQIEAVSSIKQSTTIQLNEYQRHIEKINLLIVEKDEQIYFLQQQAIEKGLIKQETEQLKLEVSKQIELINQLEQQNQNYEAQLQQKILDIEQLNLQQQLIELNLKKEIEDIKNKEFEAIKQQEKNKIELLKYLVDQIKEDQLSLDKLEYNLQKQENDEEEEQKYNKDMAAIQSQIEKDEEKFELRNEQKDEDNNQELDEQIQDTKVNNLVELKEPEVKVVQIVEQPQIELDNRQKDEENFELRNEQKDEDNNQELDEQIQDTKVNNLVELKEPEVKVVQIVEQPQIELDNRQKDEENFELRNEQKDEDNNQELDEQIQDTKVNNLVELKEPEVKVVQIVEQPQIELDNRQKDEENFELRNEQKDEDNNQELDEQIQDTKVNNLVELKEPEVKVVQIVEQPQIELDNRQKDEENFELRNEQKDEDNNQELDEQIQDTKVNNLVELKEPEVKVVQIVEQPQIELDNRQKDEENFELRNEQKDEDNNQELDEQIQDTKVNNLVELKEPEVKVVQIVEQPQIELDNRQKDEENFELRNEQKDEDNNQELDEQIQDTKVNNLVELKEPEVKVVQIVEQPQIELDNRQKDEENFELRNEQKDEDNNQELDEQIQDTKVNNLVELKEPEVKVVQIVEQPQIELDNRQKDEENFELRNEQKDEDNNQELDEQIQDTKVNNLVELKEPEVKVVQIVEQPQIELDNRQKDEENFELRNEQKDEDNNQELDEQIQDTKVNNLVELKEPEVKVVQIVEQPQIELDNRQKDEENFELRNEQKDEDNNQELDEQIQDTKVNNLVELKEPEVKVVQIVEQPQIELDYKLKDEDNFELRNEQKDEDNNQELDESIQDTNINKKYEQKVKIQDFSDLQASEASIIQQTQLVLNLQSNSQLPDQQLLQQLKFENYNQQIDTYQQFVFSQADQPIVTNSIEINIQGSNQQLEFKENVDSIQQFEEQIQIEVDQKPQDFAGQYIADDQDLRSNQKLE</sequence>
<reference evidence="2" key="1">
    <citation type="submission" date="2021-01" db="EMBL/GenBank/DDBJ databases">
        <authorList>
            <consortium name="Genoscope - CEA"/>
            <person name="William W."/>
        </authorList>
    </citation>
    <scope>NUCLEOTIDE SEQUENCE</scope>
</reference>
<dbReference type="Proteomes" id="UP000688137">
    <property type="component" value="Unassembled WGS sequence"/>
</dbReference>
<evidence type="ECO:0000256" key="1">
    <source>
        <dbReference type="SAM" id="Coils"/>
    </source>
</evidence>
<comment type="caution">
    <text evidence="2">The sequence shown here is derived from an EMBL/GenBank/DDBJ whole genome shotgun (WGS) entry which is preliminary data.</text>
</comment>
<evidence type="ECO:0000313" key="2">
    <source>
        <dbReference type="EMBL" id="CAD8068683.1"/>
    </source>
</evidence>
<accession>A0A8S1LSY5</accession>
<keyword evidence="3" id="KW-1185">Reference proteome</keyword>
<dbReference type="OMA" id="QEAWALK"/>
<keyword evidence="1" id="KW-0175">Coiled coil</keyword>